<name>A0A2U8GRI6_9RHOO</name>
<accession>A0A2U8GRI6</accession>
<organism evidence="4 5">
    <name type="scientific">Parazoarcus communis</name>
    <dbReference type="NCBI Taxonomy" id="41977"/>
    <lineage>
        <taxon>Bacteria</taxon>
        <taxon>Pseudomonadati</taxon>
        <taxon>Pseudomonadota</taxon>
        <taxon>Betaproteobacteria</taxon>
        <taxon>Rhodocyclales</taxon>
        <taxon>Zoogloeaceae</taxon>
        <taxon>Parazoarcus</taxon>
    </lineage>
</organism>
<keyword evidence="1 2" id="KW-0500">Molybdenum</keyword>
<dbReference type="RefSeq" id="WP_108949827.1">
    <property type="nucleotide sequence ID" value="NZ_CP022187.1"/>
</dbReference>
<dbReference type="KEGG" id="acom:CEW83_13575"/>
<dbReference type="NCBIfam" id="TIGR00638">
    <property type="entry name" value="Mop"/>
    <property type="match status" value="2"/>
</dbReference>
<evidence type="ECO:0000256" key="1">
    <source>
        <dbReference type="ARBA" id="ARBA00022505"/>
    </source>
</evidence>
<feature type="domain" description="Mop" evidence="3">
    <location>
        <begin position="2"/>
        <end position="68"/>
    </location>
</feature>
<dbReference type="InterPro" id="IPR051815">
    <property type="entry name" value="Molybdate_resp_trans_reg"/>
</dbReference>
<dbReference type="Pfam" id="PF03459">
    <property type="entry name" value="TOBE"/>
    <property type="match status" value="2"/>
</dbReference>
<gene>
    <name evidence="4" type="ORF">CEW83_13575</name>
</gene>
<dbReference type="EMBL" id="CP022187">
    <property type="protein sequence ID" value="AWI76124.1"/>
    <property type="molecule type" value="Genomic_DNA"/>
</dbReference>
<sequence length="142" mass="14364">MKVSARNIFKGPISAIKTGIVNAEVAVSIGGNDSLVAVVTMESLNALELKTGKDVVALVKAPWVMLMSEGSDIRLSARNSLTGTVKSVEVGTVNAEVSISLPGGSEVASVVTKEAAAELGLRPGVPVTAVIKASNVILGVPA</sequence>
<proteinExistence type="predicted"/>
<dbReference type="Proteomes" id="UP000244930">
    <property type="component" value="Chromosome"/>
</dbReference>
<dbReference type="InterPro" id="IPR008995">
    <property type="entry name" value="Mo/tungstate-bd_C_term_dom"/>
</dbReference>
<dbReference type="PANTHER" id="PTHR30432:SF1">
    <property type="entry name" value="DNA-BINDING TRANSCRIPTIONAL DUAL REGULATOR MODE"/>
    <property type="match status" value="1"/>
</dbReference>
<dbReference type="Gene3D" id="2.40.50.100">
    <property type="match status" value="2"/>
</dbReference>
<dbReference type="SUPFAM" id="SSF50331">
    <property type="entry name" value="MOP-like"/>
    <property type="match status" value="2"/>
</dbReference>
<feature type="domain" description="Mop" evidence="3">
    <location>
        <begin position="74"/>
        <end position="140"/>
    </location>
</feature>
<dbReference type="AlphaFoldDB" id="A0A2U8GRI6"/>
<evidence type="ECO:0000313" key="4">
    <source>
        <dbReference type="EMBL" id="AWI76124.1"/>
    </source>
</evidence>
<dbReference type="InterPro" id="IPR004606">
    <property type="entry name" value="Mop_domain"/>
</dbReference>
<evidence type="ECO:0000256" key="2">
    <source>
        <dbReference type="PROSITE-ProRule" id="PRU01213"/>
    </source>
</evidence>
<dbReference type="PROSITE" id="PS51866">
    <property type="entry name" value="MOP"/>
    <property type="match status" value="2"/>
</dbReference>
<dbReference type="GO" id="GO:0015689">
    <property type="term" value="P:molybdate ion transport"/>
    <property type="evidence" value="ECO:0007669"/>
    <property type="project" value="InterPro"/>
</dbReference>
<dbReference type="PANTHER" id="PTHR30432">
    <property type="entry name" value="TRANSCRIPTIONAL REGULATOR MODE"/>
    <property type="match status" value="1"/>
</dbReference>
<protein>
    <submittedName>
        <fullName evidence="4">Transporter</fullName>
    </submittedName>
</protein>
<evidence type="ECO:0000259" key="3">
    <source>
        <dbReference type="PROSITE" id="PS51866"/>
    </source>
</evidence>
<dbReference type="InterPro" id="IPR005116">
    <property type="entry name" value="Transp-assoc_OB_typ1"/>
</dbReference>
<reference evidence="4 5" key="1">
    <citation type="submission" date="2017-06" db="EMBL/GenBank/DDBJ databases">
        <title>Azoarcus.</title>
        <authorList>
            <person name="Woo J.-H."/>
            <person name="Kim H.-S."/>
        </authorList>
    </citation>
    <scope>NUCLEOTIDE SEQUENCE [LARGE SCALE GENOMIC DNA]</scope>
    <source>
        <strain evidence="4 5">TSPY31</strain>
    </source>
</reference>
<evidence type="ECO:0000313" key="5">
    <source>
        <dbReference type="Proteomes" id="UP000244930"/>
    </source>
</evidence>
<keyword evidence="5" id="KW-1185">Reference proteome</keyword>